<reference evidence="19" key="3">
    <citation type="submission" date="2025-09" db="UniProtKB">
        <authorList>
            <consortium name="Ensembl"/>
        </authorList>
    </citation>
    <scope>IDENTIFICATION</scope>
</reference>
<keyword evidence="20" id="KW-1185">Reference proteome</keyword>
<dbReference type="InterPro" id="IPR045349">
    <property type="entry name" value="SLC41A1-3"/>
</dbReference>
<feature type="transmembrane region" description="Helical" evidence="17">
    <location>
        <begin position="84"/>
        <end position="109"/>
    </location>
</feature>
<comment type="catalytic activity">
    <reaction evidence="15">
        <text>Ni(2+)(in) = Ni(2+)(out)</text>
        <dbReference type="Rhea" id="RHEA:29831"/>
        <dbReference type="ChEBI" id="CHEBI:49786"/>
    </reaction>
</comment>
<evidence type="ECO:0000256" key="7">
    <source>
        <dbReference type="ARBA" id="ARBA00022842"/>
    </source>
</evidence>
<reference evidence="19" key="2">
    <citation type="submission" date="2025-08" db="UniProtKB">
        <authorList>
            <consortium name="Ensembl"/>
        </authorList>
    </citation>
    <scope>IDENTIFICATION</scope>
</reference>
<comment type="function">
    <text evidence="17">Acts as a magnesium transporter.</text>
</comment>
<keyword evidence="4" id="KW-1003">Cell membrane</keyword>
<evidence type="ECO:0000256" key="6">
    <source>
        <dbReference type="ARBA" id="ARBA00022737"/>
    </source>
</evidence>
<feature type="transmembrane region" description="Helical" evidence="17">
    <location>
        <begin position="193"/>
        <end position="223"/>
    </location>
</feature>
<evidence type="ECO:0000256" key="2">
    <source>
        <dbReference type="ARBA" id="ARBA00009749"/>
    </source>
</evidence>
<evidence type="ECO:0000256" key="8">
    <source>
        <dbReference type="ARBA" id="ARBA00022989"/>
    </source>
</evidence>
<dbReference type="GO" id="GO:0030001">
    <property type="term" value="P:metal ion transport"/>
    <property type="evidence" value="ECO:0007669"/>
    <property type="project" value="UniProtKB-UniRule"/>
</dbReference>
<evidence type="ECO:0000256" key="1">
    <source>
        <dbReference type="ARBA" id="ARBA00004651"/>
    </source>
</evidence>
<comment type="catalytic activity">
    <reaction evidence="14">
        <text>Co(2+)(in) = Co(2+)(out)</text>
        <dbReference type="Rhea" id="RHEA:28578"/>
        <dbReference type="ChEBI" id="CHEBI:48828"/>
    </reaction>
</comment>
<sequence>MTNWHRLTLWAQEKTTGTTMGSAQPQTHNIQGVTNNSLMELRLQPTLAPLVSSVHTPRRTLCSPMDTSLAPRSMRKLWRRTERIAVESVRSMVLQILVPFLLAGLGTVSAGMLPDVVPHWEVFQRVTEIFILVPSIVHTGCMVNVGKMETAREKWSLIIGNLAQKQMQATVLGLLAALAAVVLAWVLEGEMFLSHTALLCSASVAMVFMASMLQGMIVVGVIIGCKRIGINPDNVANPIAASFGDLITLACLSQGLYECIEYYPYVSYLVCLIFLCLTHLWVVVSSRNAASFTAFESCELYGNTMLQFVFFSSIGGLILDTTVSDPNMVGMIVYTPVMNRVGENLVVPEDRRSCYNPCRTFCGSGNDTHMTNPFNMHVNTKLIKSSVASVFYLSIFTLLCLADWMVHCLWRTGKDPDSYSIQYLTALWIYWARPSWLWPSSCSGS</sequence>
<feature type="transmembrane region" description="Helical" evidence="17">
    <location>
        <begin position="167"/>
        <end position="187"/>
    </location>
</feature>
<evidence type="ECO:0000256" key="11">
    <source>
        <dbReference type="ARBA" id="ARBA00034269"/>
    </source>
</evidence>
<comment type="subcellular location">
    <subcellularLocation>
        <location evidence="1">Cell membrane</location>
        <topology evidence="1">Multi-pass membrane protein</topology>
    </subcellularLocation>
    <subcellularLocation>
        <location evidence="17">Membrane</location>
        <topology evidence="17">Multi-pass membrane protein</topology>
    </subcellularLocation>
</comment>
<organism evidence="19 20">
    <name type="scientific">Hucho hucho</name>
    <name type="common">huchen</name>
    <dbReference type="NCBI Taxonomy" id="62062"/>
    <lineage>
        <taxon>Eukaryota</taxon>
        <taxon>Metazoa</taxon>
        <taxon>Chordata</taxon>
        <taxon>Craniata</taxon>
        <taxon>Vertebrata</taxon>
        <taxon>Euteleostomi</taxon>
        <taxon>Actinopterygii</taxon>
        <taxon>Neopterygii</taxon>
        <taxon>Teleostei</taxon>
        <taxon>Protacanthopterygii</taxon>
        <taxon>Salmoniformes</taxon>
        <taxon>Salmonidae</taxon>
        <taxon>Salmoninae</taxon>
        <taxon>Hucho</taxon>
    </lineage>
</organism>
<dbReference type="Proteomes" id="UP000314982">
    <property type="component" value="Unassembled WGS sequence"/>
</dbReference>
<dbReference type="GeneTree" id="ENSGT00950000183042"/>
<feature type="transmembrane region" description="Helical" evidence="17">
    <location>
        <begin position="262"/>
        <end position="284"/>
    </location>
</feature>
<keyword evidence="6" id="KW-0677">Repeat</keyword>
<reference evidence="20" key="1">
    <citation type="submission" date="2018-06" db="EMBL/GenBank/DDBJ databases">
        <title>Genome assembly of Danube salmon.</title>
        <authorList>
            <person name="Macqueen D.J."/>
            <person name="Gundappa M.K."/>
        </authorList>
    </citation>
    <scope>NUCLEOTIDE SEQUENCE [LARGE SCALE GENOMIC DNA]</scope>
</reference>
<keyword evidence="8 17" id="KW-1133">Transmembrane helix</keyword>
<name>A0A4W5RWJ4_9TELE</name>
<evidence type="ECO:0000256" key="15">
    <source>
        <dbReference type="ARBA" id="ARBA00036293"/>
    </source>
</evidence>
<proteinExistence type="inferred from homology"/>
<keyword evidence="3 17" id="KW-0813">Transport</keyword>
<keyword evidence="5 17" id="KW-0812">Transmembrane</keyword>
<accession>A0A4W5RWJ4</accession>
<feature type="domain" description="SLC41A/MgtE integral membrane" evidence="18">
    <location>
        <begin position="143"/>
        <end position="252"/>
    </location>
</feature>
<feature type="transmembrane region" description="Helical" evidence="17">
    <location>
        <begin position="390"/>
        <end position="410"/>
    </location>
</feature>
<comment type="catalytic activity">
    <reaction evidence="12">
        <text>Mn(2+)(in) = Mn(2+)(out)</text>
        <dbReference type="Rhea" id="RHEA:28699"/>
        <dbReference type="ChEBI" id="CHEBI:29035"/>
    </reaction>
</comment>
<evidence type="ECO:0000256" key="9">
    <source>
        <dbReference type="ARBA" id="ARBA00023065"/>
    </source>
</evidence>
<feature type="transmembrane region" description="Helical" evidence="17">
    <location>
        <begin position="235"/>
        <end position="256"/>
    </location>
</feature>
<evidence type="ECO:0000256" key="13">
    <source>
        <dbReference type="ARBA" id="ARBA00036243"/>
    </source>
</evidence>
<dbReference type="InterPro" id="IPR036739">
    <property type="entry name" value="SLC41_membr_dom_sf"/>
</dbReference>
<comment type="similarity">
    <text evidence="2 17">Belongs to the SLC41A transporter family.</text>
</comment>
<feature type="transmembrane region" description="Helical" evidence="17">
    <location>
        <begin position="129"/>
        <end position="146"/>
    </location>
</feature>
<comment type="function">
    <text evidence="16">Acts as a plasma-membrane magnesium transporter. Can also mediate the transport of other divalent metal cations in an order of Ba(2+) &gt; Ni(2+) &gt; Co(2+) &gt; Fe(2+) &gt; Mn(2+).</text>
</comment>
<evidence type="ECO:0000256" key="10">
    <source>
        <dbReference type="ARBA" id="ARBA00023136"/>
    </source>
</evidence>
<evidence type="ECO:0000256" key="4">
    <source>
        <dbReference type="ARBA" id="ARBA00022475"/>
    </source>
</evidence>
<protein>
    <recommendedName>
        <fullName evidence="17">Solute carrier family 41 member</fullName>
    </recommendedName>
</protein>
<dbReference type="GO" id="GO:0008324">
    <property type="term" value="F:monoatomic cation transmembrane transporter activity"/>
    <property type="evidence" value="ECO:0007669"/>
    <property type="project" value="UniProtKB-UniRule"/>
</dbReference>
<evidence type="ECO:0000256" key="5">
    <source>
        <dbReference type="ARBA" id="ARBA00022692"/>
    </source>
</evidence>
<comment type="caution">
    <text evidence="17">Lacks conserved residue(s) required for the propagation of feature annotation.</text>
</comment>
<dbReference type="STRING" id="62062.ENSHHUP00000089234"/>
<comment type="catalytic activity">
    <reaction evidence="11">
        <text>Mg(2+)(in) = Mg(2+)(out)</text>
        <dbReference type="Rhea" id="RHEA:29827"/>
        <dbReference type="ChEBI" id="CHEBI:18420"/>
    </reaction>
</comment>
<dbReference type="PANTHER" id="PTHR16228:SF25">
    <property type="entry name" value="SOLUTE CARRIER FAMILY 41 MEMBER 2"/>
    <property type="match status" value="1"/>
</dbReference>
<dbReference type="Ensembl" id="ENSHHUT00000092002.1">
    <property type="protein sequence ID" value="ENSHHUP00000089234.1"/>
    <property type="gene ID" value="ENSHHUG00000051524.1"/>
</dbReference>
<dbReference type="Pfam" id="PF01769">
    <property type="entry name" value="MgtE"/>
    <property type="match status" value="1"/>
</dbReference>
<evidence type="ECO:0000256" key="3">
    <source>
        <dbReference type="ARBA" id="ARBA00022448"/>
    </source>
</evidence>
<evidence type="ECO:0000256" key="14">
    <source>
        <dbReference type="ARBA" id="ARBA00036245"/>
    </source>
</evidence>
<comment type="catalytic activity">
    <reaction evidence="13">
        <text>Fe(2+)(in) = Fe(2+)(out)</text>
        <dbReference type="Rhea" id="RHEA:28486"/>
        <dbReference type="ChEBI" id="CHEBI:29033"/>
    </reaction>
</comment>
<evidence type="ECO:0000313" key="19">
    <source>
        <dbReference type="Ensembl" id="ENSHHUP00000089234.1"/>
    </source>
</evidence>
<keyword evidence="7 17" id="KW-0460">Magnesium</keyword>
<dbReference type="Gene3D" id="1.10.357.20">
    <property type="entry name" value="SLC41 divalent cation transporters, integral membrane domain"/>
    <property type="match status" value="1"/>
</dbReference>
<dbReference type="SUPFAM" id="SSF161093">
    <property type="entry name" value="MgtE membrane domain-like"/>
    <property type="match status" value="1"/>
</dbReference>
<evidence type="ECO:0000256" key="12">
    <source>
        <dbReference type="ARBA" id="ARBA00036173"/>
    </source>
</evidence>
<keyword evidence="10 17" id="KW-0472">Membrane</keyword>
<dbReference type="AlphaFoldDB" id="A0A4W5RWJ4"/>
<evidence type="ECO:0000259" key="18">
    <source>
        <dbReference type="Pfam" id="PF01769"/>
    </source>
</evidence>
<evidence type="ECO:0000256" key="16">
    <source>
        <dbReference type="ARBA" id="ARBA00046252"/>
    </source>
</evidence>
<evidence type="ECO:0000256" key="17">
    <source>
        <dbReference type="RuleBase" id="RU369007"/>
    </source>
</evidence>
<dbReference type="PANTHER" id="PTHR16228">
    <property type="entry name" value="DIVALENT CATION TRANSPORTER SOLUTE CARRIER FAMILY 41"/>
    <property type="match status" value="1"/>
</dbReference>
<evidence type="ECO:0000313" key="20">
    <source>
        <dbReference type="Proteomes" id="UP000314982"/>
    </source>
</evidence>
<dbReference type="InterPro" id="IPR006667">
    <property type="entry name" value="SLC41_membr_dom"/>
</dbReference>
<dbReference type="GO" id="GO:0022890">
    <property type="term" value="F:inorganic cation transmembrane transporter activity"/>
    <property type="evidence" value="ECO:0007669"/>
    <property type="project" value="UniProtKB-UniRule"/>
</dbReference>
<dbReference type="FunFam" id="1.10.357.20:FF:000001">
    <property type="entry name" value="Solute carrier family 41 member 2"/>
    <property type="match status" value="1"/>
</dbReference>
<keyword evidence="9 17" id="KW-0406">Ion transport</keyword>
<dbReference type="GO" id="GO:0005886">
    <property type="term" value="C:plasma membrane"/>
    <property type="evidence" value="ECO:0007669"/>
    <property type="project" value="UniProtKB-SubCell"/>
</dbReference>